<evidence type="ECO:0000313" key="2">
    <source>
        <dbReference type="EMBL" id="SFV62783.1"/>
    </source>
</evidence>
<feature type="transmembrane region" description="Helical" evidence="1">
    <location>
        <begin position="20"/>
        <end position="37"/>
    </location>
</feature>
<organism evidence="2">
    <name type="scientific">hydrothermal vent metagenome</name>
    <dbReference type="NCBI Taxonomy" id="652676"/>
    <lineage>
        <taxon>unclassified sequences</taxon>
        <taxon>metagenomes</taxon>
        <taxon>ecological metagenomes</taxon>
    </lineage>
</organism>
<name>A0A1W1CAN7_9ZZZZ</name>
<feature type="transmembrane region" description="Helical" evidence="1">
    <location>
        <begin position="43"/>
        <end position="60"/>
    </location>
</feature>
<accession>A0A1W1CAN7</accession>
<keyword evidence="1" id="KW-0812">Transmembrane</keyword>
<dbReference type="EMBL" id="FPHC01000067">
    <property type="protein sequence ID" value="SFV62783.1"/>
    <property type="molecule type" value="Genomic_DNA"/>
</dbReference>
<keyword evidence="1" id="KW-0472">Membrane</keyword>
<gene>
    <name evidence="2" type="ORF">MNB_SV-6-507</name>
</gene>
<evidence type="ECO:0008006" key="3">
    <source>
        <dbReference type="Google" id="ProtNLM"/>
    </source>
</evidence>
<reference evidence="2" key="1">
    <citation type="submission" date="2016-10" db="EMBL/GenBank/DDBJ databases">
        <authorList>
            <person name="de Groot N.N."/>
        </authorList>
    </citation>
    <scope>NUCLEOTIDE SEQUENCE</scope>
</reference>
<sequence>MQSHFVFEHKISAKRATKYFVVQLASLLLAIALSNLFESYNVYIRTVIVVVLLPFITYITHKFWTFNT</sequence>
<evidence type="ECO:0000256" key="1">
    <source>
        <dbReference type="SAM" id="Phobius"/>
    </source>
</evidence>
<protein>
    <recommendedName>
        <fullName evidence="3">GtrA-like protein domain-containing protein</fullName>
    </recommendedName>
</protein>
<dbReference type="AlphaFoldDB" id="A0A1W1CAN7"/>
<proteinExistence type="predicted"/>
<keyword evidence="1" id="KW-1133">Transmembrane helix</keyword>